<dbReference type="Proteomes" id="UP000026962">
    <property type="component" value="Chromosome 7"/>
</dbReference>
<evidence type="ECO:0000313" key="2">
    <source>
        <dbReference type="Proteomes" id="UP000026962"/>
    </source>
</evidence>
<protein>
    <submittedName>
        <fullName evidence="1">Uncharacterized protein</fullName>
    </submittedName>
</protein>
<reference evidence="1" key="1">
    <citation type="submission" date="2015-04" db="UniProtKB">
        <authorList>
            <consortium name="EnsemblPlants"/>
        </authorList>
    </citation>
    <scope>IDENTIFICATION</scope>
</reference>
<evidence type="ECO:0000313" key="1">
    <source>
        <dbReference type="EnsemblPlants" id="OPUNC07G07390.1"/>
    </source>
</evidence>
<keyword evidence="2" id="KW-1185">Reference proteome</keyword>
<dbReference type="AlphaFoldDB" id="A0A0E0LIM5"/>
<dbReference type="EnsemblPlants" id="OPUNC07G07390.1">
    <property type="protein sequence ID" value="OPUNC07G07390.1"/>
    <property type="gene ID" value="OPUNC07G07390"/>
</dbReference>
<accession>A0A0E0LIM5</accession>
<organism evidence="1">
    <name type="scientific">Oryza punctata</name>
    <name type="common">Red rice</name>
    <dbReference type="NCBI Taxonomy" id="4537"/>
    <lineage>
        <taxon>Eukaryota</taxon>
        <taxon>Viridiplantae</taxon>
        <taxon>Streptophyta</taxon>
        <taxon>Embryophyta</taxon>
        <taxon>Tracheophyta</taxon>
        <taxon>Spermatophyta</taxon>
        <taxon>Magnoliopsida</taxon>
        <taxon>Liliopsida</taxon>
        <taxon>Poales</taxon>
        <taxon>Poaceae</taxon>
        <taxon>BOP clade</taxon>
        <taxon>Oryzoideae</taxon>
        <taxon>Oryzeae</taxon>
        <taxon>Oryzinae</taxon>
        <taxon>Oryza</taxon>
    </lineage>
</organism>
<dbReference type="Gramene" id="OPUNC07G07390.1">
    <property type="protein sequence ID" value="OPUNC07G07390.1"/>
    <property type="gene ID" value="OPUNC07G07390"/>
</dbReference>
<dbReference type="HOGENOM" id="CLU_2578000_0_0_1"/>
<dbReference type="STRING" id="4537.A0A0E0LIM5"/>
<reference evidence="1" key="2">
    <citation type="submission" date="2018-05" db="EMBL/GenBank/DDBJ databases">
        <title>OpunRS2 (Oryza punctata Reference Sequence Version 2).</title>
        <authorList>
            <person name="Zhang J."/>
            <person name="Kudrna D."/>
            <person name="Lee S."/>
            <person name="Talag J."/>
            <person name="Welchert J."/>
            <person name="Wing R.A."/>
        </authorList>
    </citation>
    <scope>NUCLEOTIDE SEQUENCE [LARGE SCALE GENOMIC DNA]</scope>
</reference>
<name>A0A0E0LIM5_ORYPU</name>
<proteinExistence type="predicted"/>
<dbReference type="eggNOG" id="KOG1235">
    <property type="taxonomic scope" value="Eukaryota"/>
</dbReference>
<sequence length="81" mass="9404">MVYVEEYQNCFDRAPTVLMRLSQILYEEFQRIRFMGARLKSSQKDVVIKVLKPGIEDTLVADLNFIYVVAILEDATDTQLT</sequence>